<dbReference type="EMBL" id="LBVU01000007">
    <property type="protein sequence ID" value="KKQ91495.1"/>
    <property type="molecule type" value="Genomic_DNA"/>
</dbReference>
<organism evidence="2 3">
    <name type="scientific">Candidatus Woesebacteria bacterium GW2011_GWB1_39_10</name>
    <dbReference type="NCBI Taxonomy" id="1618572"/>
    <lineage>
        <taxon>Bacteria</taxon>
        <taxon>Candidatus Woeseibacteriota</taxon>
    </lineage>
</organism>
<comment type="caution">
    <text evidence="2">The sequence shown here is derived from an EMBL/GenBank/DDBJ whole genome shotgun (WGS) entry which is preliminary data.</text>
</comment>
<dbReference type="Gene3D" id="3.40.50.150">
    <property type="entry name" value="Vaccinia Virus protein VP39"/>
    <property type="match status" value="1"/>
</dbReference>
<dbReference type="PANTHER" id="PTHR36973:SF4">
    <property type="entry name" value="NODULATION PROTEIN"/>
    <property type="match status" value="1"/>
</dbReference>
<keyword evidence="2" id="KW-0489">Methyltransferase</keyword>
<accession>A0A0G0LU34</accession>
<dbReference type="SUPFAM" id="SSF53335">
    <property type="entry name" value="S-adenosyl-L-methionine-dependent methyltransferases"/>
    <property type="match status" value="1"/>
</dbReference>
<dbReference type="NCBIfam" id="TIGR01444">
    <property type="entry name" value="fkbM_fam"/>
    <property type="match status" value="1"/>
</dbReference>
<dbReference type="GO" id="GO:0008171">
    <property type="term" value="F:O-methyltransferase activity"/>
    <property type="evidence" value="ECO:0007669"/>
    <property type="project" value="TreeGrafter"/>
</dbReference>
<keyword evidence="2" id="KW-0808">Transferase</keyword>
<evidence type="ECO:0000313" key="2">
    <source>
        <dbReference type="EMBL" id="KKQ91495.1"/>
    </source>
</evidence>
<dbReference type="InterPro" id="IPR053188">
    <property type="entry name" value="FkbM_Methyltransferase"/>
</dbReference>
<dbReference type="InterPro" id="IPR029063">
    <property type="entry name" value="SAM-dependent_MTases_sf"/>
</dbReference>
<evidence type="ECO:0000313" key="3">
    <source>
        <dbReference type="Proteomes" id="UP000034774"/>
    </source>
</evidence>
<dbReference type="STRING" id="1618572.UT17_C0007G0021"/>
<sequence length="268" mass="30312">MNTKSIISILQELVAVSKFEYIPLLNRIRFLILYSIDLVRLRFTTTSEKQCVSLDNRKFKFLGNHISVFLTHLHSHISYYHRYYKNANTIIDIGASFGTFPRIVNFFNPKARIYSLEMSTESFSVLSENCSGIDKIKIDNYAIGEKTSIIKYTLDPKYPEGANIGKIPYSTAGTARQISLDNYIRMNKIGNIDLVKIDAEGYEINVLKGCPKALRSVKVLIVEVKFDTFNLISVLNLMKTSGLQLVDIGPKNIASDGSVYSADLIFRP</sequence>
<proteinExistence type="predicted"/>
<evidence type="ECO:0000259" key="1">
    <source>
        <dbReference type="Pfam" id="PF05050"/>
    </source>
</evidence>
<dbReference type="InterPro" id="IPR006342">
    <property type="entry name" value="FkbM_mtfrase"/>
</dbReference>
<feature type="domain" description="Methyltransferase FkbM" evidence="1">
    <location>
        <begin position="92"/>
        <end position="228"/>
    </location>
</feature>
<dbReference type="Proteomes" id="UP000034774">
    <property type="component" value="Unassembled WGS sequence"/>
</dbReference>
<dbReference type="AlphaFoldDB" id="A0A0G0LU34"/>
<dbReference type="GO" id="GO:0032259">
    <property type="term" value="P:methylation"/>
    <property type="evidence" value="ECO:0007669"/>
    <property type="project" value="UniProtKB-KW"/>
</dbReference>
<name>A0A0G0LU34_9BACT</name>
<dbReference type="Pfam" id="PF05050">
    <property type="entry name" value="Methyltransf_21"/>
    <property type="match status" value="1"/>
</dbReference>
<protein>
    <submittedName>
        <fullName evidence="2">FkbM family methyltransferase</fullName>
    </submittedName>
</protein>
<gene>
    <name evidence="2" type="ORF">UT17_C0007G0021</name>
</gene>
<reference evidence="2 3" key="1">
    <citation type="journal article" date="2015" name="Nature">
        <title>rRNA introns, odd ribosomes, and small enigmatic genomes across a large radiation of phyla.</title>
        <authorList>
            <person name="Brown C.T."/>
            <person name="Hug L.A."/>
            <person name="Thomas B.C."/>
            <person name="Sharon I."/>
            <person name="Castelle C.J."/>
            <person name="Singh A."/>
            <person name="Wilkins M.J."/>
            <person name="Williams K.H."/>
            <person name="Banfield J.F."/>
        </authorList>
    </citation>
    <scope>NUCLEOTIDE SEQUENCE [LARGE SCALE GENOMIC DNA]</scope>
</reference>
<dbReference type="PANTHER" id="PTHR36973">
    <property type="entry name" value="SLL1456 PROTEIN-RELATED"/>
    <property type="match status" value="1"/>
</dbReference>